<keyword evidence="3" id="KW-1185">Reference proteome</keyword>
<accession>A0A6A6CAF7</accession>
<name>A0A6A6CAF7_ZASCE</name>
<dbReference type="Pfam" id="PF06985">
    <property type="entry name" value="HET"/>
    <property type="match status" value="1"/>
</dbReference>
<reference evidence="2" key="1">
    <citation type="journal article" date="2020" name="Stud. Mycol.">
        <title>101 Dothideomycetes genomes: a test case for predicting lifestyles and emergence of pathogens.</title>
        <authorList>
            <person name="Haridas S."/>
            <person name="Albert R."/>
            <person name="Binder M."/>
            <person name="Bloem J."/>
            <person name="Labutti K."/>
            <person name="Salamov A."/>
            <person name="Andreopoulos B."/>
            <person name="Baker S."/>
            <person name="Barry K."/>
            <person name="Bills G."/>
            <person name="Bluhm B."/>
            <person name="Cannon C."/>
            <person name="Castanera R."/>
            <person name="Culley D."/>
            <person name="Daum C."/>
            <person name="Ezra D."/>
            <person name="Gonzalez J."/>
            <person name="Henrissat B."/>
            <person name="Kuo A."/>
            <person name="Liang C."/>
            <person name="Lipzen A."/>
            <person name="Lutzoni F."/>
            <person name="Magnuson J."/>
            <person name="Mondo S."/>
            <person name="Nolan M."/>
            <person name="Ohm R."/>
            <person name="Pangilinan J."/>
            <person name="Park H.-J."/>
            <person name="Ramirez L."/>
            <person name="Alfaro M."/>
            <person name="Sun H."/>
            <person name="Tritt A."/>
            <person name="Yoshinaga Y."/>
            <person name="Zwiers L.-H."/>
            <person name="Turgeon B."/>
            <person name="Goodwin S."/>
            <person name="Spatafora J."/>
            <person name="Crous P."/>
            <person name="Grigoriev I."/>
        </authorList>
    </citation>
    <scope>NUCLEOTIDE SEQUENCE</scope>
    <source>
        <strain evidence="2">ATCC 36951</strain>
    </source>
</reference>
<dbReference type="PANTHER" id="PTHR33112:SF8">
    <property type="entry name" value="HETEROKARYON INCOMPATIBILITY DOMAIN-CONTAINING PROTEIN"/>
    <property type="match status" value="1"/>
</dbReference>
<dbReference type="EMBL" id="ML993605">
    <property type="protein sequence ID" value="KAF2164177.1"/>
    <property type="molecule type" value="Genomic_DNA"/>
</dbReference>
<protein>
    <recommendedName>
        <fullName evidence="1">Heterokaryon incompatibility domain-containing protein</fullName>
    </recommendedName>
</protein>
<dbReference type="RefSeq" id="XP_033665066.1">
    <property type="nucleotide sequence ID" value="XM_033807731.1"/>
</dbReference>
<proteinExistence type="predicted"/>
<dbReference type="PANTHER" id="PTHR33112">
    <property type="entry name" value="DOMAIN PROTEIN, PUTATIVE-RELATED"/>
    <property type="match status" value="1"/>
</dbReference>
<organism evidence="2 3">
    <name type="scientific">Zasmidium cellare ATCC 36951</name>
    <dbReference type="NCBI Taxonomy" id="1080233"/>
    <lineage>
        <taxon>Eukaryota</taxon>
        <taxon>Fungi</taxon>
        <taxon>Dikarya</taxon>
        <taxon>Ascomycota</taxon>
        <taxon>Pezizomycotina</taxon>
        <taxon>Dothideomycetes</taxon>
        <taxon>Dothideomycetidae</taxon>
        <taxon>Mycosphaerellales</taxon>
        <taxon>Mycosphaerellaceae</taxon>
        <taxon>Zasmidium</taxon>
    </lineage>
</organism>
<gene>
    <name evidence="2" type="ORF">M409DRAFT_25523</name>
</gene>
<dbReference type="InterPro" id="IPR010730">
    <property type="entry name" value="HET"/>
</dbReference>
<evidence type="ECO:0000259" key="1">
    <source>
        <dbReference type="Pfam" id="PF06985"/>
    </source>
</evidence>
<dbReference type="OrthoDB" id="3647420at2759"/>
<dbReference type="GeneID" id="54561003"/>
<feature type="domain" description="Heterokaryon incompatibility" evidence="1">
    <location>
        <begin position="207"/>
        <end position="404"/>
    </location>
</feature>
<sequence>MLCTTCTSIFEDGSFHAWTGSVQLVYLHDEWRVLTTAWKAHHESLAALRQAASDGCYVCSRVSNQTKDADGPTSYQINVRTGLPLHPHDLDDGLVSVKGAFGLSVRIAPSSAEGRSGFTVIDFDLDEFENDHYALDLSLRSLDCRSTGNSTCLELGQHWLRQCLNAHQLCSQSRDPTWYPSRLLRVDPDGGIVRLIETASNRPNAPYATLSHCWGVHPIDVLTPDNIADMRNFGRRVEDFPASFRDFIQTILFFGLSYVWIDSFCILQGSSPASVQDWERESLLMEQVYANSLLNVASSSSQDSRGGCFQERTPFTGLSHRLDWIPLTDKSQQSSLSGPKSNLEMMEWVFDSRSGMEKPLPLQAALSTLHDRRTFALSEYGSSSSVLDRFGSHHLFTRAWVAQEQLLPSRMLHFGREQLWWQCHEAALLSETFPCQRPARRIADGRNPATALRPGVLDAPETDPYRLWSRVVSAYTRRALTKPNQDKLRAIQGIADRIMKHGADEYIHGIFSRHLPRALCWARMEGGAHRADPPRAPSWSWASIDGQVSLMLGYDPKVSTQLDPLPQALLATVLVGASAELNGEWEYLVCIGKLLPMARADGQNLGSDSRLCTFKVGNALIKFELDNAPKAGSDLERDLYFLPIYERGSPSEPVGIALACKDDGSFSRIGVTKRYKPSAEPDALMEACRKAKTKLFLFG</sequence>
<dbReference type="AlphaFoldDB" id="A0A6A6CAF7"/>
<evidence type="ECO:0000313" key="2">
    <source>
        <dbReference type="EMBL" id="KAF2164177.1"/>
    </source>
</evidence>
<dbReference type="Proteomes" id="UP000799537">
    <property type="component" value="Unassembled WGS sequence"/>
</dbReference>
<evidence type="ECO:0000313" key="3">
    <source>
        <dbReference type="Proteomes" id="UP000799537"/>
    </source>
</evidence>